<dbReference type="InterPro" id="IPR051532">
    <property type="entry name" value="Ester_Hydrolysis_Enzymes"/>
</dbReference>
<reference evidence="3 4" key="1">
    <citation type="submission" date="2019-04" db="EMBL/GenBank/DDBJ databases">
        <authorList>
            <person name="Van Vliet M D."/>
        </authorList>
    </citation>
    <scope>NUCLEOTIDE SEQUENCE [LARGE SCALE GENOMIC DNA]</scope>
    <source>
        <strain evidence="3 4">F1</strain>
    </source>
</reference>
<dbReference type="InterPro" id="IPR036514">
    <property type="entry name" value="SGNH_hydro_sf"/>
</dbReference>
<dbReference type="Pfam" id="PF13472">
    <property type="entry name" value="Lipase_GDSL_2"/>
    <property type="match status" value="1"/>
</dbReference>
<dbReference type="AlphaFoldDB" id="A0A6C2UAI2"/>
<dbReference type="InterPro" id="IPR029058">
    <property type="entry name" value="AB_hydrolase_fold"/>
</dbReference>
<gene>
    <name evidence="3" type="primary">axeA1_9</name>
    <name evidence="3" type="ORF">PDESU_05112</name>
</gene>
<dbReference type="Gene3D" id="3.40.50.1110">
    <property type="entry name" value="SGNH hydrolase"/>
    <property type="match status" value="1"/>
</dbReference>
<name>A0A6C2UAI2_PONDE</name>
<accession>A0A6C2UAI2</accession>
<dbReference type="SUPFAM" id="SSF53474">
    <property type="entry name" value="alpha/beta-Hydrolases"/>
    <property type="match status" value="1"/>
</dbReference>
<sequence length="466" mass="51166">MKKTTLLALASLSVLTGAHAMPIKVACVGDSITYGARIENREENSYPKQLGNLLGEGYVVQNFGVSGSTLLKKGNRPYVQQKQYRDSLAFNPDIVIIKLGSNDSKPGNFDAHQDEFVPDAVALVKSYQALPSSPRVILCKPVMVTVKDKPITEKVVRQEVSPQIEKAAIQLGVELVDLHPLLRDRPEWLPDGIHPNAQGAKVLAEYLHRHLTTPRVKNVSMDYPKPQSTEYFHGYEVDNSHFEGIDCKIAKPRVPATGSPWIWRARFWGHEPQFDVAMLELGWHIIYCNVADLFGSPEAVERWNTCYRKTQQIGLNPKPVLEGMSRGGLIIHNWAVANPDKVAGIIADNAVLDFTSWPGGLGAGEGSAGNWKKCLAAYGLADDAAAKAYDRQPVHTVNQLAEAGIPLLYLVGLDDRVVPPEENSLKAAKALKGYPGLRIIEKPGMDHHPHALPNPSPIVDFALGTR</sequence>
<dbReference type="Gene3D" id="3.40.50.1820">
    <property type="entry name" value="alpha/beta hydrolase"/>
    <property type="match status" value="1"/>
</dbReference>
<keyword evidence="4" id="KW-1185">Reference proteome</keyword>
<evidence type="ECO:0000259" key="2">
    <source>
        <dbReference type="Pfam" id="PF13472"/>
    </source>
</evidence>
<dbReference type="SUPFAM" id="SSF52266">
    <property type="entry name" value="SGNH hydrolase"/>
    <property type="match status" value="1"/>
</dbReference>
<dbReference type="Proteomes" id="UP000366872">
    <property type="component" value="Unassembled WGS sequence"/>
</dbReference>
<dbReference type="RefSeq" id="WP_136082019.1">
    <property type="nucleotide sequence ID" value="NZ_CAAHFG010000003.1"/>
</dbReference>
<feature type="domain" description="SGNH hydrolase-type esterase" evidence="2">
    <location>
        <begin position="27"/>
        <end position="201"/>
    </location>
</feature>
<dbReference type="EMBL" id="CAAHFG010000003">
    <property type="protein sequence ID" value="VGO16521.1"/>
    <property type="molecule type" value="Genomic_DNA"/>
</dbReference>
<evidence type="ECO:0000313" key="4">
    <source>
        <dbReference type="Proteomes" id="UP000366872"/>
    </source>
</evidence>
<feature type="chain" id="PRO_5025681202" evidence="1">
    <location>
        <begin position="21"/>
        <end position="466"/>
    </location>
</feature>
<dbReference type="PANTHER" id="PTHR30383">
    <property type="entry name" value="THIOESTERASE 1/PROTEASE 1/LYSOPHOSPHOLIPASE L1"/>
    <property type="match status" value="1"/>
</dbReference>
<proteinExistence type="predicted"/>
<evidence type="ECO:0000256" key="1">
    <source>
        <dbReference type="SAM" id="SignalP"/>
    </source>
</evidence>
<organism evidence="3 4">
    <name type="scientific">Pontiella desulfatans</name>
    <dbReference type="NCBI Taxonomy" id="2750659"/>
    <lineage>
        <taxon>Bacteria</taxon>
        <taxon>Pseudomonadati</taxon>
        <taxon>Kiritimatiellota</taxon>
        <taxon>Kiritimatiellia</taxon>
        <taxon>Kiritimatiellales</taxon>
        <taxon>Pontiellaceae</taxon>
        <taxon>Pontiella</taxon>
    </lineage>
</organism>
<feature type="signal peptide" evidence="1">
    <location>
        <begin position="1"/>
        <end position="20"/>
    </location>
</feature>
<dbReference type="PANTHER" id="PTHR30383:SF5">
    <property type="entry name" value="SGNH HYDROLASE-TYPE ESTERASE DOMAIN-CONTAINING PROTEIN"/>
    <property type="match status" value="1"/>
</dbReference>
<dbReference type="GO" id="GO:0004622">
    <property type="term" value="F:phosphatidylcholine lysophospholipase activity"/>
    <property type="evidence" value="ECO:0007669"/>
    <property type="project" value="TreeGrafter"/>
</dbReference>
<protein>
    <submittedName>
        <fullName evidence="3">Acetylxylan esterase</fullName>
    </submittedName>
</protein>
<evidence type="ECO:0000313" key="3">
    <source>
        <dbReference type="EMBL" id="VGO16521.1"/>
    </source>
</evidence>
<dbReference type="InterPro" id="IPR013830">
    <property type="entry name" value="SGNH_hydro"/>
</dbReference>
<keyword evidence="1" id="KW-0732">Signal</keyword>